<reference evidence="9 10" key="1">
    <citation type="journal article" date="2014" name="Genome Biol. Evol.">
        <title>The genome of the myxosporean Thelohanellus kitauei shows adaptations to nutrient acquisition within its fish host.</title>
        <authorList>
            <person name="Yang Y."/>
            <person name="Xiong J."/>
            <person name="Zhou Z."/>
            <person name="Huo F."/>
            <person name="Miao W."/>
            <person name="Ran C."/>
            <person name="Liu Y."/>
            <person name="Zhang J."/>
            <person name="Feng J."/>
            <person name="Wang M."/>
            <person name="Wang M."/>
            <person name="Wang L."/>
            <person name="Yao B."/>
        </authorList>
    </citation>
    <scope>NUCLEOTIDE SEQUENCE [LARGE SCALE GENOMIC DNA]</scope>
    <source>
        <strain evidence="9">Wuqing</strain>
    </source>
</reference>
<feature type="domain" description="PI3K/PI4K catalytic" evidence="8">
    <location>
        <begin position="196"/>
        <end position="442"/>
    </location>
</feature>
<dbReference type="GO" id="GO:0005524">
    <property type="term" value="F:ATP binding"/>
    <property type="evidence" value="ECO:0007669"/>
    <property type="project" value="UniProtKB-KW"/>
</dbReference>
<name>A0A0C2NAL9_THEKT</name>
<dbReference type="PROSITE" id="PS00916">
    <property type="entry name" value="PI3_4_KINASE_2"/>
    <property type="match status" value="1"/>
</dbReference>
<dbReference type="GO" id="GO:0004430">
    <property type="term" value="F:1-phosphatidylinositol 4-kinase activity"/>
    <property type="evidence" value="ECO:0007669"/>
    <property type="project" value="UniProtKB-EC"/>
</dbReference>
<dbReference type="PROSITE" id="PS00915">
    <property type="entry name" value="PI3_4_KINASE_1"/>
    <property type="match status" value="1"/>
</dbReference>
<protein>
    <recommendedName>
        <fullName evidence="3">1-phosphatidylinositol 4-kinase</fullName>
        <ecNumber evidence="3">2.7.1.67</ecNumber>
    </recommendedName>
</protein>
<keyword evidence="4" id="KW-0808">Transferase</keyword>
<evidence type="ECO:0000256" key="5">
    <source>
        <dbReference type="ARBA" id="ARBA00022741"/>
    </source>
</evidence>
<dbReference type="EMBL" id="JWZT01000855">
    <property type="protein sequence ID" value="KII73415.1"/>
    <property type="molecule type" value="Genomic_DNA"/>
</dbReference>
<evidence type="ECO:0000259" key="8">
    <source>
        <dbReference type="PROSITE" id="PS50290"/>
    </source>
</evidence>
<keyword evidence="7" id="KW-0067">ATP-binding</keyword>
<dbReference type="SUPFAM" id="SSF48371">
    <property type="entry name" value="ARM repeat"/>
    <property type="match status" value="1"/>
</dbReference>
<evidence type="ECO:0000313" key="9">
    <source>
        <dbReference type="EMBL" id="KII73415.1"/>
    </source>
</evidence>
<dbReference type="Proteomes" id="UP000031668">
    <property type="component" value="Unassembled WGS sequence"/>
</dbReference>
<dbReference type="PANTHER" id="PTHR10048:SF15">
    <property type="entry name" value="PHOSPHATIDYLINOSITOL 4-KINASE ALPHA"/>
    <property type="match status" value="1"/>
</dbReference>
<dbReference type="GO" id="GO:0005886">
    <property type="term" value="C:plasma membrane"/>
    <property type="evidence" value="ECO:0007669"/>
    <property type="project" value="TreeGrafter"/>
</dbReference>
<dbReference type="Pfam" id="PF00454">
    <property type="entry name" value="PI3_PI4_kinase"/>
    <property type="match status" value="2"/>
</dbReference>
<dbReference type="GO" id="GO:0048015">
    <property type="term" value="P:phosphatidylinositol-mediated signaling"/>
    <property type="evidence" value="ECO:0007669"/>
    <property type="project" value="TreeGrafter"/>
</dbReference>
<organism evidence="9 10">
    <name type="scientific">Thelohanellus kitauei</name>
    <name type="common">Myxosporean</name>
    <dbReference type="NCBI Taxonomy" id="669202"/>
    <lineage>
        <taxon>Eukaryota</taxon>
        <taxon>Metazoa</taxon>
        <taxon>Cnidaria</taxon>
        <taxon>Myxozoa</taxon>
        <taxon>Myxosporea</taxon>
        <taxon>Bivalvulida</taxon>
        <taxon>Platysporina</taxon>
        <taxon>Myxobolidae</taxon>
        <taxon>Thelohanellus</taxon>
    </lineage>
</organism>
<dbReference type="InterPro" id="IPR036940">
    <property type="entry name" value="PI3/4_kinase_cat_sf"/>
</dbReference>
<dbReference type="SUPFAM" id="SSF56112">
    <property type="entry name" value="Protein kinase-like (PK-like)"/>
    <property type="match status" value="1"/>
</dbReference>
<evidence type="ECO:0000313" key="10">
    <source>
        <dbReference type="Proteomes" id="UP000031668"/>
    </source>
</evidence>
<dbReference type="PANTHER" id="PTHR10048">
    <property type="entry name" value="PHOSPHATIDYLINOSITOL KINASE"/>
    <property type="match status" value="1"/>
</dbReference>
<keyword evidence="5" id="KW-0547">Nucleotide-binding</keyword>
<proteinExistence type="inferred from homology"/>
<dbReference type="Gene3D" id="3.30.1010.10">
    <property type="entry name" value="Phosphatidylinositol 3-kinase Catalytic Subunit, Chain A, domain 4"/>
    <property type="match status" value="1"/>
</dbReference>
<dbReference type="GO" id="GO:0046854">
    <property type="term" value="P:phosphatidylinositol phosphate biosynthetic process"/>
    <property type="evidence" value="ECO:0007669"/>
    <property type="project" value="InterPro"/>
</dbReference>
<dbReference type="GO" id="GO:0005737">
    <property type="term" value="C:cytoplasm"/>
    <property type="evidence" value="ECO:0007669"/>
    <property type="project" value="TreeGrafter"/>
</dbReference>
<dbReference type="InterPro" id="IPR000403">
    <property type="entry name" value="PI3/4_kinase_cat_dom"/>
</dbReference>
<evidence type="ECO:0000256" key="4">
    <source>
        <dbReference type="ARBA" id="ARBA00022679"/>
    </source>
</evidence>
<gene>
    <name evidence="9" type="ORF">RF11_07216</name>
</gene>
<sequence length="458" mass="52088">MDQSNAVQFFWSQHQTMTKIPQHIKSMLLIWDRCSVSHALEFFSPQLHFVDIITTQYAISCFKTSPLFIWNMQTNAYTDEDSTIMDAQIGQTLHELIEEIKANFSESSLRFYQREFKFFDDITKISGILKPLEKAVRKKKCQEELQKIVPEHGAYLPTNPDSIILNIDYTSGIPMQSAAKAPFLARFNVFTCDTDSVERFNINNDIHLSNIMTSDDAVRLKGAIFKVGDDVRQDVLALQLISFFKKVFSKIGMNLFLYPYKVVATSPGCGVIECVERAKSRDQLGKQTDARENFTNSLAAYSVVSFLLQVKDRHNGNIMIDEDGHIIHIDFGFLFESSPGGNINFEPHMKITQEMLDILGGSVESPYFKTFVSQTIKAYLALRPYEKEIVNTVALMLGSNLPCFRGETLRQLKLRLGNIYGEKEAADKFNTNVIQASVLNVRTVLYDLIQKAQNEIPC</sequence>
<comment type="catalytic activity">
    <reaction evidence="1">
        <text>a 1,2-diacyl-sn-glycero-3-phospho-(1D-myo-inositol) + ATP = a 1,2-diacyl-sn-glycero-3-phospho-(1D-myo-inositol 4-phosphate) + ADP + H(+)</text>
        <dbReference type="Rhea" id="RHEA:19877"/>
        <dbReference type="ChEBI" id="CHEBI:15378"/>
        <dbReference type="ChEBI" id="CHEBI:30616"/>
        <dbReference type="ChEBI" id="CHEBI:57880"/>
        <dbReference type="ChEBI" id="CHEBI:58178"/>
        <dbReference type="ChEBI" id="CHEBI:456216"/>
        <dbReference type="EC" id="2.7.1.67"/>
    </reaction>
</comment>
<evidence type="ECO:0000256" key="2">
    <source>
        <dbReference type="ARBA" id="ARBA00006209"/>
    </source>
</evidence>
<accession>A0A0C2NAL9</accession>
<dbReference type="PROSITE" id="PS50290">
    <property type="entry name" value="PI3_4_KINASE_3"/>
    <property type="match status" value="1"/>
</dbReference>
<keyword evidence="10" id="KW-1185">Reference proteome</keyword>
<dbReference type="InterPro" id="IPR018936">
    <property type="entry name" value="PI3/4_kinase_CS"/>
</dbReference>
<dbReference type="OrthoDB" id="6019020at2759"/>
<evidence type="ECO:0000256" key="3">
    <source>
        <dbReference type="ARBA" id="ARBA00012169"/>
    </source>
</evidence>
<dbReference type="CDD" id="cd05167">
    <property type="entry name" value="PI4Kc_III_alpha"/>
    <property type="match status" value="1"/>
</dbReference>
<evidence type="ECO:0000256" key="7">
    <source>
        <dbReference type="ARBA" id="ARBA00022840"/>
    </source>
</evidence>
<keyword evidence="6 9" id="KW-0418">Kinase</keyword>
<comment type="similarity">
    <text evidence="2">Belongs to the PI3/PI4-kinase family. Type III PI4K subfamily.</text>
</comment>
<dbReference type="FunFam" id="3.30.1010.10:FF:000014">
    <property type="entry name" value="Phosphatidylinositol 4-kinase STT4"/>
    <property type="match status" value="1"/>
</dbReference>
<dbReference type="InterPro" id="IPR011009">
    <property type="entry name" value="Kinase-like_dom_sf"/>
</dbReference>
<dbReference type="SMART" id="SM00146">
    <property type="entry name" value="PI3Kc"/>
    <property type="match status" value="1"/>
</dbReference>
<evidence type="ECO:0000256" key="6">
    <source>
        <dbReference type="ARBA" id="ARBA00022777"/>
    </source>
</evidence>
<dbReference type="EC" id="2.7.1.67" evidence="3"/>
<dbReference type="Gene3D" id="1.10.1070.11">
    <property type="entry name" value="Phosphatidylinositol 3-/4-kinase, catalytic domain"/>
    <property type="match status" value="1"/>
</dbReference>
<comment type="caution">
    <text evidence="9">The sequence shown here is derived from an EMBL/GenBank/DDBJ whole genome shotgun (WGS) entry which is preliminary data.</text>
</comment>
<dbReference type="AlphaFoldDB" id="A0A0C2NAL9"/>
<dbReference type="InterPro" id="IPR016024">
    <property type="entry name" value="ARM-type_fold"/>
</dbReference>
<evidence type="ECO:0000256" key="1">
    <source>
        <dbReference type="ARBA" id="ARBA00001686"/>
    </source>
</evidence>
<dbReference type="InterPro" id="IPR015433">
    <property type="entry name" value="PI3/4_kinase"/>
</dbReference>